<keyword evidence="2" id="KW-1133">Transmembrane helix</keyword>
<keyword evidence="2" id="KW-0472">Membrane</keyword>
<feature type="transmembrane region" description="Helical" evidence="2">
    <location>
        <begin position="47"/>
        <end position="65"/>
    </location>
</feature>
<reference evidence="3 4" key="1">
    <citation type="submission" date="2023-07" db="EMBL/GenBank/DDBJ databases">
        <title>Sequencing the genomes of 1000 actinobacteria strains.</title>
        <authorList>
            <person name="Klenk H.-P."/>
        </authorList>
    </citation>
    <scope>NUCLEOTIDE SEQUENCE [LARGE SCALE GENOMIC DNA]</scope>
    <source>
        <strain evidence="3 4">DSM 44711</strain>
    </source>
</reference>
<dbReference type="Proteomes" id="UP001183629">
    <property type="component" value="Unassembled WGS sequence"/>
</dbReference>
<evidence type="ECO:0000256" key="2">
    <source>
        <dbReference type="SAM" id="Phobius"/>
    </source>
</evidence>
<feature type="transmembrane region" description="Helical" evidence="2">
    <location>
        <begin position="21"/>
        <end position="41"/>
    </location>
</feature>
<accession>A0AAE3ZV38</accession>
<comment type="caution">
    <text evidence="3">The sequence shown here is derived from an EMBL/GenBank/DDBJ whole genome shotgun (WGS) entry which is preliminary data.</text>
</comment>
<feature type="compositionally biased region" description="Low complexity" evidence="1">
    <location>
        <begin position="285"/>
        <end position="319"/>
    </location>
</feature>
<protein>
    <submittedName>
        <fullName evidence="3">Uncharacterized protein</fullName>
    </submittedName>
</protein>
<feature type="compositionally biased region" description="Pro residues" evidence="1">
    <location>
        <begin position="324"/>
        <end position="334"/>
    </location>
</feature>
<dbReference type="EMBL" id="JAVDYC010000001">
    <property type="protein sequence ID" value="MDR7325502.1"/>
    <property type="molecule type" value="Genomic_DNA"/>
</dbReference>
<name>A0AAE3ZV38_9ACTN</name>
<gene>
    <name evidence="3" type="ORF">J2S44_005752</name>
</gene>
<organism evidence="3 4">
    <name type="scientific">Catenuloplanes niger</name>
    <dbReference type="NCBI Taxonomy" id="587534"/>
    <lineage>
        <taxon>Bacteria</taxon>
        <taxon>Bacillati</taxon>
        <taxon>Actinomycetota</taxon>
        <taxon>Actinomycetes</taxon>
        <taxon>Micromonosporales</taxon>
        <taxon>Micromonosporaceae</taxon>
        <taxon>Catenuloplanes</taxon>
    </lineage>
</organism>
<evidence type="ECO:0000313" key="3">
    <source>
        <dbReference type="EMBL" id="MDR7325502.1"/>
    </source>
</evidence>
<evidence type="ECO:0000313" key="4">
    <source>
        <dbReference type="Proteomes" id="UP001183629"/>
    </source>
</evidence>
<keyword evidence="4" id="KW-1185">Reference proteome</keyword>
<evidence type="ECO:0000256" key="1">
    <source>
        <dbReference type="SAM" id="MobiDB-lite"/>
    </source>
</evidence>
<feature type="compositionally biased region" description="Low complexity" evidence="1">
    <location>
        <begin position="187"/>
        <end position="202"/>
    </location>
</feature>
<feature type="region of interest" description="Disordered" evidence="1">
    <location>
        <begin position="271"/>
        <end position="353"/>
    </location>
</feature>
<sequence length="353" mass="34942">MTKDQHHEDDKERRVWSKIDLVKLAAGTLAAISSAVCASWLGVTGTIVGAALASVIATVGQELYAHSLKHTYQRLRGVRLEQALAVVGATTRVATPAGRPAPVPRASDDTVLLDDRADASGTRDDAADGRRASDRPVPARAAAAGTGIDSASGSGSGSASGSGSGSASGSGSGPASGFGTDGGGADIGACPAGRDGGAPARARFADRPDRDDDRAGRRAHWVRLGLATAAMFVFAMLAISAFELMAGDSLAGLFGDGSAGATTVPFLSGDGDPAPVYTPEPPISTVPVDPTTTATAPAEVPQTTASADAPATADPAPSSGTGPQPEPTTDPVTPPDTGGTGDIPAEEAPATEG</sequence>
<dbReference type="RefSeq" id="WP_310420284.1">
    <property type="nucleotide sequence ID" value="NZ_JAVDYC010000001.1"/>
</dbReference>
<dbReference type="AlphaFoldDB" id="A0AAE3ZV38"/>
<feature type="transmembrane region" description="Helical" evidence="2">
    <location>
        <begin position="224"/>
        <end position="242"/>
    </location>
</feature>
<proteinExistence type="predicted"/>
<keyword evidence="2" id="KW-0812">Transmembrane</keyword>
<feature type="compositionally biased region" description="Low complexity" evidence="1">
    <location>
        <begin position="139"/>
        <end position="153"/>
    </location>
</feature>
<feature type="compositionally biased region" description="Basic and acidic residues" evidence="1">
    <location>
        <begin position="113"/>
        <end position="134"/>
    </location>
</feature>
<feature type="compositionally biased region" description="Basic and acidic residues" evidence="1">
    <location>
        <begin position="203"/>
        <end position="215"/>
    </location>
</feature>
<feature type="region of interest" description="Disordered" evidence="1">
    <location>
        <begin position="95"/>
        <end position="215"/>
    </location>
</feature>
<feature type="compositionally biased region" description="Gly residues" evidence="1">
    <location>
        <begin position="154"/>
        <end position="186"/>
    </location>
</feature>